<dbReference type="GO" id="GO:0008408">
    <property type="term" value="F:3'-5' exonuclease activity"/>
    <property type="evidence" value="ECO:0007669"/>
    <property type="project" value="TreeGrafter"/>
</dbReference>
<dbReference type="SMART" id="SM00479">
    <property type="entry name" value="EXOIII"/>
    <property type="match status" value="1"/>
</dbReference>
<dbReference type="Proteomes" id="UP000486602">
    <property type="component" value="Unassembled WGS sequence"/>
</dbReference>
<dbReference type="PANTHER" id="PTHR30231:SF41">
    <property type="entry name" value="DNA POLYMERASE III SUBUNIT EPSILON"/>
    <property type="match status" value="1"/>
</dbReference>
<dbReference type="GO" id="GO:0005829">
    <property type="term" value="C:cytosol"/>
    <property type="evidence" value="ECO:0007669"/>
    <property type="project" value="TreeGrafter"/>
</dbReference>
<dbReference type="Gene3D" id="3.40.1440.10">
    <property type="entry name" value="GIY-YIG endonuclease"/>
    <property type="match status" value="1"/>
</dbReference>
<dbReference type="GO" id="GO:0045004">
    <property type="term" value="P:DNA replication proofreading"/>
    <property type="evidence" value="ECO:0007669"/>
    <property type="project" value="TreeGrafter"/>
</dbReference>
<dbReference type="SMART" id="SM00465">
    <property type="entry name" value="GIYc"/>
    <property type="match status" value="1"/>
</dbReference>
<gene>
    <name evidence="4" type="ORF">G3O08_17700</name>
</gene>
<dbReference type="InterPro" id="IPR035901">
    <property type="entry name" value="GIY-YIG_endonuc_sf"/>
</dbReference>
<accession>A0A7K3WV02</accession>
<evidence type="ECO:0000259" key="3">
    <source>
        <dbReference type="PROSITE" id="PS50164"/>
    </source>
</evidence>
<dbReference type="GO" id="GO:0006289">
    <property type="term" value="P:nucleotide-excision repair"/>
    <property type="evidence" value="ECO:0007669"/>
    <property type="project" value="InterPro"/>
</dbReference>
<dbReference type="InterPro" id="IPR012337">
    <property type="entry name" value="RNaseH-like_sf"/>
</dbReference>
<dbReference type="InterPro" id="IPR000305">
    <property type="entry name" value="GIY-YIG_endonuc"/>
</dbReference>
<evidence type="ECO:0000313" key="4">
    <source>
        <dbReference type="EMBL" id="NEN25334.1"/>
    </source>
</evidence>
<dbReference type="RefSeq" id="WP_163286791.1">
    <property type="nucleotide sequence ID" value="NZ_JAAGVY010000049.1"/>
</dbReference>
<dbReference type="InterPro" id="IPR036397">
    <property type="entry name" value="RNaseH_sf"/>
</dbReference>
<proteinExistence type="predicted"/>
<name>A0A7K3WV02_9FLAO</name>
<comment type="caution">
    <text evidence="4">The sequence shown here is derived from an EMBL/GenBank/DDBJ whole genome shotgun (WGS) entry which is preliminary data.</text>
</comment>
<dbReference type="Pfam" id="PF00929">
    <property type="entry name" value="RNase_T"/>
    <property type="match status" value="1"/>
</dbReference>
<dbReference type="GO" id="GO:0003887">
    <property type="term" value="F:DNA-directed DNA polymerase activity"/>
    <property type="evidence" value="ECO:0007669"/>
    <property type="project" value="InterPro"/>
</dbReference>
<keyword evidence="5" id="KW-1185">Reference proteome</keyword>
<dbReference type="GO" id="GO:0003677">
    <property type="term" value="F:DNA binding"/>
    <property type="evidence" value="ECO:0007669"/>
    <property type="project" value="InterPro"/>
</dbReference>
<evidence type="ECO:0000313" key="5">
    <source>
        <dbReference type="Proteomes" id="UP000486602"/>
    </source>
</evidence>
<dbReference type="NCBIfam" id="TIGR00573">
    <property type="entry name" value="dnaq"/>
    <property type="match status" value="1"/>
</dbReference>
<dbReference type="Gene3D" id="3.30.420.10">
    <property type="entry name" value="Ribonuclease H-like superfamily/Ribonuclease H"/>
    <property type="match status" value="1"/>
</dbReference>
<dbReference type="Pfam" id="PF01541">
    <property type="entry name" value="GIY-YIG"/>
    <property type="match status" value="1"/>
</dbReference>
<evidence type="ECO:0000256" key="1">
    <source>
        <dbReference type="ARBA" id="ARBA00025483"/>
    </source>
</evidence>
<reference evidence="4 5" key="1">
    <citation type="submission" date="2020-02" db="EMBL/GenBank/DDBJ databases">
        <title>Out from the shadows clarifying the taxonomy of the family Cryomorphaceae and related taxa by utilizing the GTDB taxonomic framework.</title>
        <authorList>
            <person name="Bowman J.P."/>
        </authorList>
    </citation>
    <scope>NUCLEOTIDE SEQUENCE [LARGE SCALE GENOMIC DNA]</scope>
    <source>
        <strain evidence="4 5">QSSC 1-22</strain>
    </source>
</reference>
<dbReference type="SUPFAM" id="SSF82771">
    <property type="entry name" value="GIY-YIG endonuclease"/>
    <property type="match status" value="1"/>
</dbReference>
<dbReference type="PROSITE" id="PS50164">
    <property type="entry name" value="GIY_YIG"/>
    <property type="match status" value="1"/>
</dbReference>
<dbReference type="CDD" id="cd06127">
    <property type="entry name" value="DEDDh"/>
    <property type="match status" value="1"/>
</dbReference>
<organism evidence="4 5">
    <name type="scientific">Cryomorpha ignava</name>
    <dbReference type="NCBI Taxonomy" id="101383"/>
    <lineage>
        <taxon>Bacteria</taxon>
        <taxon>Pseudomonadati</taxon>
        <taxon>Bacteroidota</taxon>
        <taxon>Flavobacteriia</taxon>
        <taxon>Flavobacteriales</taxon>
        <taxon>Cryomorphaceae</taxon>
        <taxon>Cryomorpha</taxon>
    </lineage>
</organism>
<dbReference type="InterPro" id="IPR006054">
    <property type="entry name" value="DnaQ"/>
</dbReference>
<dbReference type="SUPFAM" id="SSF53098">
    <property type="entry name" value="Ribonuclease H-like"/>
    <property type="match status" value="1"/>
</dbReference>
<dbReference type="PANTHER" id="PTHR30231">
    <property type="entry name" value="DNA POLYMERASE III SUBUNIT EPSILON"/>
    <property type="match status" value="1"/>
</dbReference>
<dbReference type="FunFam" id="3.30.420.10:FF:000045">
    <property type="entry name" value="3'-5' exonuclease DinG"/>
    <property type="match status" value="1"/>
</dbReference>
<dbReference type="InterPro" id="IPR013520">
    <property type="entry name" value="Ribonucl_H"/>
</dbReference>
<dbReference type="EMBL" id="JAAGVY010000049">
    <property type="protein sequence ID" value="NEN25334.1"/>
    <property type="molecule type" value="Genomic_DNA"/>
</dbReference>
<dbReference type="InterPro" id="IPR047296">
    <property type="entry name" value="GIY-YIG_UvrC_Cho"/>
</dbReference>
<comment type="function">
    <text evidence="1">DNA polymerase III is a complex, multichain enzyme responsible for most of the replicative synthesis in bacteria. The epsilon subunit contain the editing function and is a proofreading 3'-5' exonuclease.</text>
</comment>
<comment type="subunit">
    <text evidence="2">DNA polymerase III contains a core (composed of alpha, epsilon and theta chains) that associates with a tau subunit. This core dimerizes to form the POLIII' complex. PolIII' associates with the gamma complex (composed of gamma, delta, delta', psi and chi chains) and with the beta chain to form the complete DNA polymerase III complex.</text>
</comment>
<dbReference type="AlphaFoldDB" id="A0A7K3WV02"/>
<sequence length="440" mass="49760">MKFAVVDIETTGLFHQGHGITEIAVVHIDGDVCTHVFHSMLNPGKAIPSGITHLTGIEDITVQDAPYFEEIAEELEIALRDRIFVAHNVNFDYNFLKAAFENAGKAFKYQRLCTMRYSRKLLPNNSSHRLKSVCLSLEILNTDEHRASGDALATAQVFLNLQKRDTQGELENLLKQNKRHSILPPGIEPEVVNNLPDNPGVYYFYGISPKPIYIGKAKNLKRRVLSHFAASGSTGRKQIFQREITRINFTEAANEYEALLMEDAEIKKHWPVYNKAQKQRTAAFAVLPYEDRSGKTRLAILKTRDRADAIAWFNSHHEAKIWLYKELIASGINPERAGMFRTDDLDFSESDSDKAIIEFIEGQKADVRNSYVLISDASEDAPFGVVVLDGKYRGYGHFEPSEMSREQIESKISKAPDSPAAKAVIRKMLNDDRFEKISLQ</sequence>
<dbReference type="CDD" id="cd10434">
    <property type="entry name" value="GIY-YIG_UvrC_Cho"/>
    <property type="match status" value="1"/>
</dbReference>
<protein>
    <submittedName>
        <fullName evidence="4">GIY-YIG nuclease family protein</fullName>
    </submittedName>
</protein>
<evidence type="ECO:0000256" key="2">
    <source>
        <dbReference type="ARBA" id="ARBA00026073"/>
    </source>
</evidence>
<feature type="domain" description="GIY-YIG" evidence="3">
    <location>
        <begin position="197"/>
        <end position="275"/>
    </location>
</feature>